<evidence type="ECO:0000313" key="7">
    <source>
        <dbReference type="Proteomes" id="UP000324760"/>
    </source>
</evidence>
<dbReference type="InterPro" id="IPR019756">
    <property type="entry name" value="Pept_S26A_signal_pept_1_Ser-AS"/>
</dbReference>
<dbReference type="PANTHER" id="PTHR43390:SF14">
    <property type="entry name" value="SIGNAL PEPTIDASE I"/>
    <property type="match status" value="1"/>
</dbReference>
<dbReference type="PRINTS" id="PR00727">
    <property type="entry name" value="LEADERPTASE"/>
</dbReference>
<dbReference type="GO" id="GO:0006465">
    <property type="term" value="P:signal peptide processing"/>
    <property type="evidence" value="ECO:0007669"/>
    <property type="project" value="InterPro"/>
</dbReference>
<dbReference type="GO" id="GO:0009003">
    <property type="term" value="F:signal peptidase activity"/>
    <property type="evidence" value="ECO:0007669"/>
    <property type="project" value="UniProtKB-EC"/>
</dbReference>
<feature type="transmembrane region" description="Helical" evidence="4">
    <location>
        <begin position="25"/>
        <end position="43"/>
    </location>
</feature>
<keyword evidence="7" id="KW-1185">Reference proteome</keyword>
<evidence type="ECO:0000256" key="4">
    <source>
        <dbReference type="RuleBase" id="RU362042"/>
    </source>
</evidence>
<dbReference type="Gene3D" id="2.10.109.10">
    <property type="entry name" value="Umud Fragment, subunit A"/>
    <property type="match status" value="1"/>
</dbReference>
<feature type="domain" description="Peptidase S26" evidence="5">
    <location>
        <begin position="128"/>
        <end position="272"/>
    </location>
</feature>
<keyword evidence="4" id="KW-0472">Membrane</keyword>
<sequence length="284" mass="31720">MGFPLHSKPAENDEKRRRTVKKKRNAWIAGIASFFVPGLGHVYAGAPWAGWLILSGFVTALLISGVFGVFSTFYGLAAFVLISLLFYVTLIISSVRSARRNNNYELRWFNRWYWYVAVLILVPVGFQLLFAYRGLVLGYETFHIPSGSMVPTLEVGDVIAVNTRYREAVVGDVVVFPSLDPKSSYVARVAAVGGNSLTIENGAVIVNGVAQAQLAVPSSNRMREFSVTMPVRQIPQGEFFVLGDWRDNSNDSRFWGTVPMDNLIGKVTYIWFSDDLERIGTYVR</sequence>
<dbReference type="CDD" id="cd06530">
    <property type="entry name" value="S26_SPase_I"/>
    <property type="match status" value="1"/>
</dbReference>
<feature type="transmembrane region" description="Helical" evidence="4">
    <location>
        <begin position="49"/>
        <end position="67"/>
    </location>
</feature>
<dbReference type="Proteomes" id="UP000324760">
    <property type="component" value="Chromosome"/>
</dbReference>
<dbReference type="PROSITE" id="PS00501">
    <property type="entry name" value="SPASE_I_1"/>
    <property type="match status" value="1"/>
</dbReference>
<dbReference type="OrthoDB" id="5986739at2"/>
<protein>
    <recommendedName>
        <fullName evidence="1 4">Signal peptidase I</fullName>
        <ecNumber evidence="4">3.4.21.89</ecNumber>
    </recommendedName>
</protein>
<comment type="similarity">
    <text evidence="4">Belongs to the peptidase S26 family.</text>
</comment>
<reference evidence="6 7" key="1">
    <citation type="journal article" date="2019" name="Biochem. Eng. J.">
        <title>Metabolic engineering of the marine bacteria Neptunomonas concharum for the production of acetoin and meso-2,3-butanediol from acetate.</title>
        <authorList>
            <person name="Li W."/>
            <person name="Pu N."/>
            <person name="Liu C.-X."/>
            <person name="Yuan Q.-P."/>
            <person name="Li Z.-J."/>
        </authorList>
    </citation>
    <scope>NUCLEOTIDE SEQUENCE [LARGE SCALE GENOMIC DNA]</scope>
    <source>
        <strain evidence="6 7">JCM17730</strain>
    </source>
</reference>
<evidence type="ECO:0000256" key="3">
    <source>
        <dbReference type="ARBA" id="ARBA00022801"/>
    </source>
</evidence>
<accession>A0A5P1RBD8</accession>
<name>A0A5P1RBD8_9GAMM</name>
<keyword evidence="2 4" id="KW-0645">Protease</keyword>
<dbReference type="InterPro" id="IPR036286">
    <property type="entry name" value="LexA/Signal_pep-like_sf"/>
</dbReference>
<organism evidence="6 7">
    <name type="scientific">Neptunomonas concharum</name>
    <dbReference type="NCBI Taxonomy" id="1031538"/>
    <lineage>
        <taxon>Bacteria</taxon>
        <taxon>Pseudomonadati</taxon>
        <taxon>Pseudomonadota</taxon>
        <taxon>Gammaproteobacteria</taxon>
        <taxon>Oceanospirillales</taxon>
        <taxon>Oceanospirillaceae</taxon>
        <taxon>Neptunomonas</taxon>
    </lineage>
</organism>
<dbReference type="NCBIfam" id="TIGR02227">
    <property type="entry name" value="sigpep_I_bact"/>
    <property type="match status" value="1"/>
</dbReference>
<dbReference type="InterPro" id="IPR019533">
    <property type="entry name" value="Peptidase_S26"/>
</dbReference>
<keyword evidence="4" id="KW-1133">Transmembrane helix</keyword>
<comment type="catalytic activity">
    <reaction evidence="4">
        <text>Cleavage of hydrophobic, N-terminal signal or leader sequences from secreted and periplasmic proteins.</text>
        <dbReference type="EC" id="3.4.21.89"/>
    </reaction>
</comment>
<evidence type="ECO:0000313" key="6">
    <source>
        <dbReference type="EMBL" id="QEQ96602.1"/>
    </source>
</evidence>
<comment type="subcellular location">
    <subcellularLocation>
        <location evidence="4">Membrane</location>
        <topology evidence="4">Multi-pass membrane protein</topology>
    </subcellularLocation>
</comment>
<dbReference type="AlphaFoldDB" id="A0A5P1RBD8"/>
<feature type="transmembrane region" description="Helical" evidence="4">
    <location>
        <begin position="74"/>
        <end position="92"/>
    </location>
</feature>
<dbReference type="EC" id="3.4.21.89" evidence="4"/>
<evidence type="ECO:0000259" key="5">
    <source>
        <dbReference type="Pfam" id="PF10502"/>
    </source>
</evidence>
<dbReference type="InterPro" id="IPR000223">
    <property type="entry name" value="Pept_S26A_signal_pept_1"/>
</dbReference>
<evidence type="ECO:0000256" key="1">
    <source>
        <dbReference type="ARBA" id="ARBA00019232"/>
    </source>
</evidence>
<gene>
    <name evidence="6" type="primary">lepB</name>
    <name evidence="6" type="ORF">F0U83_07690</name>
</gene>
<proteinExistence type="inferred from homology"/>
<dbReference type="EMBL" id="CP043869">
    <property type="protein sequence ID" value="QEQ96602.1"/>
    <property type="molecule type" value="Genomic_DNA"/>
</dbReference>
<dbReference type="GO" id="GO:0016020">
    <property type="term" value="C:membrane"/>
    <property type="evidence" value="ECO:0007669"/>
    <property type="project" value="UniProtKB-SubCell"/>
</dbReference>
<dbReference type="SUPFAM" id="SSF51306">
    <property type="entry name" value="LexA/Signal peptidase"/>
    <property type="match status" value="1"/>
</dbReference>
<evidence type="ECO:0000256" key="2">
    <source>
        <dbReference type="ARBA" id="ARBA00022670"/>
    </source>
</evidence>
<dbReference type="Pfam" id="PF10502">
    <property type="entry name" value="Peptidase_S26"/>
    <property type="match status" value="1"/>
</dbReference>
<dbReference type="GO" id="GO:0004252">
    <property type="term" value="F:serine-type endopeptidase activity"/>
    <property type="evidence" value="ECO:0007669"/>
    <property type="project" value="InterPro"/>
</dbReference>
<keyword evidence="3 4" id="KW-0378">Hydrolase</keyword>
<dbReference type="KEGG" id="ncu:F0U83_07690"/>
<dbReference type="PANTHER" id="PTHR43390">
    <property type="entry name" value="SIGNAL PEPTIDASE I"/>
    <property type="match status" value="1"/>
</dbReference>
<feature type="transmembrane region" description="Helical" evidence="4">
    <location>
        <begin position="112"/>
        <end position="132"/>
    </location>
</feature>
<keyword evidence="4" id="KW-0812">Transmembrane</keyword>